<dbReference type="SUPFAM" id="SSF101790">
    <property type="entry name" value="Aminomethyltransferase beta-barrel domain"/>
    <property type="match status" value="1"/>
</dbReference>
<dbReference type="InterPro" id="IPR017703">
    <property type="entry name" value="YgfZ/GCV_T_CS"/>
</dbReference>
<dbReference type="NCBIfam" id="TIGR03317">
    <property type="entry name" value="ygfZ_signature"/>
    <property type="match status" value="1"/>
</dbReference>
<dbReference type="EMBL" id="UOFE01000039">
    <property type="protein sequence ID" value="VAW54297.1"/>
    <property type="molecule type" value="Genomic_DNA"/>
</dbReference>
<dbReference type="InterPro" id="IPR029043">
    <property type="entry name" value="GcvT/YgfZ_C"/>
</dbReference>
<feature type="domain" description="GCVT N-terminal" evidence="1">
    <location>
        <begin position="30"/>
        <end position="202"/>
    </location>
</feature>
<dbReference type="SUPFAM" id="SSF103025">
    <property type="entry name" value="Folate-binding domain"/>
    <property type="match status" value="1"/>
</dbReference>
<dbReference type="Gene3D" id="2.40.30.160">
    <property type="match status" value="1"/>
</dbReference>
<organism evidence="2">
    <name type="scientific">hydrothermal vent metagenome</name>
    <dbReference type="NCBI Taxonomy" id="652676"/>
    <lineage>
        <taxon>unclassified sequences</taxon>
        <taxon>metagenomes</taxon>
        <taxon>ecological metagenomes</taxon>
    </lineage>
</organism>
<dbReference type="Gene3D" id="3.30.70.1400">
    <property type="entry name" value="Aminomethyltransferase beta-barrel domains"/>
    <property type="match status" value="1"/>
</dbReference>
<dbReference type="PIRSF" id="PIRSF006487">
    <property type="entry name" value="GcvT"/>
    <property type="match status" value="1"/>
</dbReference>
<evidence type="ECO:0000259" key="1">
    <source>
        <dbReference type="Pfam" id="PF01571"/>
    </source>
</evidence>
<sequence>MNNDWKNFLQNNGAKQGNNGLFAFNPPYSDYQNTKDNDCISDLSYFSTVVIAGADANEFLQGQFTNDVNKVDENNSQLSGFCNNKGRMIANYRLFQHQSNYFISLRNDLVERSINHLQNYVLRAEVGIQDISEQLIHIGISGKNAETLLASYIDNLNSTVDSVSSNDDYIAIRIAGSTPRYEIFCSFEHAVKLWEDIAAKTKIVNSDYWNYLNIKNGLPLIDSITSEAFVPQMANMELINGISFEKGCYTGQEIVARTHFLGKQKRRTYRISITSETEPEVGEQLATETSTENQYTGTLVTLYPIAKNKYEALAVIQIKSAEEAKLKLKESDAEINLLDLPYSLITSDA</sequence>
<dbReference type="GO" id="GO:0016226">
    <property type="term" value="P:iron-sulfur cluster assembly"/>
    <property type="evidence" value="ECO:0007669"/>
    <property type="project" value="TreeGrafter"/>
</dbReference>
<name>A0A3B0WUG7_9ZZZZ</name>
<dbReference type="InterPro" id="IPR006222">
    <property type="entry name" value="GCVT_N"/>
</dbReference>
<evidence type="ECO:0000313" key="2">
    <source>
        <dbReference type="EMBL" id="VAW54297.1"/>
    </source>
</evidence>
<dbReference type="Pfam" id="PF01571">
    <property type="entry name" value="GCV_T"/>
    <property type="match status" value="1"/>
</dbReference>
<proteinExistence type="predicted"/>
<dbReference type="AlphaFoldDB" id="A0A3B0WUG7"/>
<dbReference type="PANTHER" id="PTHR22602:SF0">
    <property type="entry name" value="TRANSFERASE CAF17, MITOCHONDRIAL-RELATED"/>
    <property type="match status" value="1"/>
</dbReference>
<reference evidence="2" key="1">
    <citation type="submission" date="2018-06" db="EMBL/GenBank/DDBJ databases">
        <authorList>
            <person name="Zhirakovskaya E."/>
        </authorList>
    </citation>
    <scope>NUCLEOTIDE SEQUENCE</scope>
</reference>
<protein>
    <submittedName>
        <fullName evidence="2">tRNA-modifying protein YgfZ</fullName>
    </submittedName>
</protein>
<dbReference type="Gene3D" id="3.30.70.1630">
    <property type="match status" value="1"/>
</dbReference>
<gene>
    <name evidence="2" type="ORF">MNBD_GAMMA05-785</name>
</gene>
<dbReference type="InterPro" id="IPR045179">
    <property type="entry name" value="YgfZ/GcvT"/>
</dbReference>
<dbReference type="PANTHER" id="PTHR22602">
    <property type="entry name" value="TRANSFERASE CAF17, MITOCHONDRIAL-RELATED"/>
    <property type="match status" value="1"/>
</dbReference>
<accession>A0A3B0WUG7</accession>